<evidence type="ECO:0000256" key="7">
    <source>
        <dbReference type="ARBA" id="ARBA00023014"/>
    </source>
</evidence>
<keyword evidence="11 12" id="KW-0804">Transcription</keyword>
<organism evidence="15 16">
    <name type="scientific">Rhodococcus opacus RKJ300 = JCM 13270</name>
    <dbReference type="NCBI Taxonomy" id="1165867"/>
    <lineage>
        <taxon>Bacteria</taxon>
        <taxon>Bacillati</taxon>
        <taxon>Actinomycetota</taxon>
        <taxon>Actinomycetes</taxon>
        <taxon>Mycobacteriales</taxon>
        <taxon>Nocardiaceae</taxon>
        <taxon>Rhodococcus</taxon>
    </lineage>
</organism>
<evidence type="ECO:0000256" key="4">
    <source>
        <dbReference type="ARBA" id="ARBA00022490"/>
    </source>
</evidence>
<evidence type="ECO:0000256" key="3">
    <source>
        <dbReference type="ARBA" id="ARBA00022485"/>
    </source>
</evidence>
<comment type="cofactor">
    <cofactor evidence="12">
        <name>[4Fe-4S] cluster</name>
        <dbReference type="ChEBI" id="CHEBI:49883"/>
    </cofactor>
    <text evidence="12">Binds 1 [4Fe-4S] cluster per subunit. Following nitrosylation of the [4Fe-4S] cluster binds 1 [4Fe-8(NO)] cluster per subunit.</text>
</comment>
<evidence type="ECO:0000256" key="13">
    <source>
        <dbReference type="SAM" id="MobiDB-lite"/>
    </source>
</evidence>
<comment type="caution">
    <text evidence="15">The sequence shown here is derived from an EMBL/GenBank/DDBJ whole genome shotgun (WGS) entry which is preliminary data.</text>
</comment>
<feature type="region of interest" description="Disordered" evidence="13">
    <location>
        <begin position="75"/>
        <end position="123"/>
    </location>
</feature>
<keyword evidence="3 12" id="KW-0004">4Fe-4S</keyword>
<name>I0WTZ0_RHOOP</name>
<dbReference type="GO" id="GO:0045454">
    <property type="term" value="P:cell redox homeostasis"/>
    <property type="evidence" value="ECO:0007669"/>
    <property type="project" value="TreeGrafter"/>
</dbReference>
<dbReference type="PROSITE" id="PS51674">
    <property type="entry name" value="4FE4S_WBL"/>
    <property type="match status" value="1"/>
</dbReference>
<comment type="similarity">
    <text evidence="2 12">Belongs to the WhiB family.</text>
</comment>
<dbReference type="Pfam" id="PF02467">
    <property type="entry name" value="Whib"/>
    <property type="match status" value="1"/>
</dbReference>
<protein>
    <recommendedName>
        <fullName evidence="12">Transcriptional regulator WhiB</fullName>
    </recommendedName>
</protein>
<proteinExistence type="inferred from homology"/>
<evidence type="ECO:0000259" key="14">
    <source>
        <dbReference type="PROSITE" id="PS51674"/>
    </source>
</evidence>
<dbReference type="GO" id="GO:0035731">
    <property type="term" value="F:dinitrosyl-iron complex binding"/>
    <property type="evidence" value="ECO:0007669"/>
    <property type="project" value="UniProtKB-UniRule"/>
</dbReference>
<dbReference type="PANTHER" id="PTHR38839:SF5">
    <property type="entry name" value="TRANSCRIPTIONAL REGULATOR WHID"/>
    <property type="match status" value="1"/>
</dbReference>
<keyword evidence="9 12" id="KW-0238">DNA-binding</keyword>
<dbReference type="PANTHER" id="PTHR38839">
    <property type="entry name" value="TRANSCRIPTIONAL REGULATOR WHID-RELATED"/>
    <property type="match status" value="1"/>
</dbReference>
<feature type="compositionally biased region" description="Basic residues" evidence="13">
    <location>
        <begin position="89"/>
        <end position="100"/>
    </location>
</feature>
<feature type="domain" description="4Fe-4S Wbl-type" evidence="14">
    <location>
        <begin position="26"/>
        <end position="90"/>
    </location>
</feature>
<comment type="subcellular location">
    <subcellularLocation>
        <location evidence="1 12">Cytoplasm</location>
    </subcellularLocation>
</comment>
<evidence type="ECO:0000256" key="11">
    <source>
        <dbReference type="ARBA" id="ARBA00023163"/>
    </source>
</evidence>
<keyword evidence="8 12" id="KW-0805">Transcription regulation</keyword>
<keyword evidence="5 12" id="KW-0479">Metal-binding</keyword>
<keyword evidence="4 12" id="KW-0963">Cytoplasm</keyword>
<feature type="binding site" evidence="12">
    <location>
        <position position="57"/>
    </location>
    <ligand>
        <name>[4Fe-4S] cluster</name>
        <dbReference type="ChEBI" id="CHEBI:49883"/>
    </ligand>
</feature>
<dbReference type="GO" id="GO:0047134">
    <property type="term" value="F:protein-disulfide reductase [NAD(P)H] activity"/>
    <property type="evidence" value="ECO:0007669"/>
    <property type="project" value="TreeGrafter"/>
</dbReference>
<comment type="function">
    <text evidence="12">Acts as a transcriptional regulator. Probably redox-responsive. The apo- but not holo-form probably binds DNA.</text>
</comment>
<reference evidence="15 16" key="1">
    <citation type="journal article" date="2012" name="J. Bacteriol.">
        <title>Draft genome sequence of the nitrophenol-degrading actinomycete Rhodococcus imtechensis RKJ300.</title>
        <authorList>
            <person name="Vikram S."/>
            <person name="Kumar S."/>
            <person name="Subramanian S."/>
            <person name="Raghava G.P."/>
        </authorList>
    </citation>
    <scope>NUCLEOTIDE SEQUENCE [LARGE SCALE GENOMIC DNA]</scope>
    <source>
        <strain evidence="15 16">RKJ300</strain>
    </source>
</reference>
<evidence type="ECO:0000256" key="10">
    <source>
        <dbReference type="ARBA" id="ARBA00023157"/>
    </source>
</evidence>
<dbReference type="InterPro" id="IPR003482">
    <property type="entry name" value="Whib"/>
</dbReference>
<evidence type="ECO:0000256" key="5">
    <source>
        <dbReference type="ARBA" id="ARBA00022723"/>
    </source>
</evidence>
<feature type="compositionally biased region" description="Basic and acidic residues" evidence="13">
    <location>
        <begin position="114"/>
        <end position="123"/>
    </location>
</feature>
<dbReference type="Proteomes" id="UP000006447">
    <property type="component" value="Unassembled WGS sequence"/>
</dbReference>
<accession>I0WTZ0</accession>
<keyword evidence="6 12" id="KW-0408">Iron</keyword>
<evidence type="ECO:0000256" key="9">
    <source>
        <dbReference type="ARBA" id="ARBA00023125"/>
    </source>
</evidence>
<comment type="PTM">
    <text evidence="12">The Fe-S cluster can be nitrosylated by nitric oxide (NO).</text>
</comment>
<feature type="binding site" evidence="12">
    <location>
        <position position="60"/>
    </location>
    <ligand>
        <name>[4Fe-4S] cluster</name>
        <dbReference type="ChEBI" id="CHEBI:49883"/>
    </ligand>
</feature>
<dbReference type="GO" id="GO:0045892">
    <property type="term" value="P:negative regulation of DNA-templated transcription"/>
    <property type="evidence" value="ECO:0007669"/>
    <property type="project" value="TreeGrafter"/>
</dbReference>
<dbReference type="GO" id="GO:0051539">
    <property type="term" value="F:4 iron, 4 sulfur cluster binding"/>
    <property type="evidence" value="ECO:0007669"/>
    <property type="project" value="UniProtKB-UniRule"/>
</dbReference>
<evidence type="ECO:0000313" key="15">
    <source>
        <dbReference type="EMBL" id="EID79856.1"/>
    </source>
</evidence>
<dbReference type="AlphaFoldDB" id="I0WTZ0"/>
<evidence type="ECO:0000313" key="16">
    <source>
        <dbReference type="Proteomes" id="UP000006447"/>
    </source>
</evidence>
<evidence type="ECO:0000256" key="6">
    <source>
        <dbReference type="ARBA" id="ARBA00023004"/>
    </source>
</evidence>
<comment type="PTM">
    <text evidence="12">Upon Fe-S cluster removal intramolecular disulfide bonds are formed.</text>
</comment>
<dbReference type="GO" id="GO:0003677">
    <property type="term" value="F:DNA binding"/>
    <property type="evidence" value="ECO:0007669"/>
    <property type="project" value="UniProtKB-UniRule"/>
</dbReference>
<evidence type="ECO:0000256" key="1">
    <source>
        <dbReference type="ARBA" id="ARBA00004496"/>
    </source>
</evidence>
<dbReference type="EMBL" id="AJJH01000049">
    <property type="protein sequence ID" value="EID79856.1"/>
    <property type="molecule type" value="Genomic_DNA"/>
</dbReference>
<dbReference type="RefSeq" id="WP_007297222.1">
    <property type="nucleotide sequence ID" value="NZ_AJJH01000049.1"/>
</dbReference>
<feature type="binding site" evidence="12">
    <location>
        <position position="27"/>
    </location>
    <ligand>
        <name>[4Fe-4S] cluster</name>
        <dbReference type="ChEBI" id="CHEBI:49883"/>
    </ligand>
</feature>
<dbReference type="InterPro" id="IPR034768">
    <property type="entry name" value="4FE4S_WBL"/>
</dbReference>
<keyword evidence="7 12" id="KW-0411">Iron-sulfur</keyword>
<gene>
    <name evidence="12" type="primary">whiB</name>
    <name evidence="15" type="ORF">W59_11021</name>
</gene>
<evidence type="ECO:0000256" key="8">
    <source>
        <dbReference type="ARBA" id="ARBA00023015"/>
    </source>
</evidence>
<evidence type="ECO:0000256" key="12">
    <source>
        <dbReference type="HAMAP-Rule" id="MF_01479"/>
    </source>
</evidence>
<dbReference type="GO" id="GO:0046872">
    <property type="term" value="F:metal ion binding"/>
    <property type="evidence" value="ECO:0007669"/>
    <property type="project" value="UniProtKB-KW"/>
</dbReference>
<feature type="binding site" evidence="12">
    <location>
        <position position="66"/>
    </location>
    <ligand>
        <name>[4Fe-4S] cluster</name>
        <dbReference type="ChEBI" id="CHEBI:49883"/>
    </ligand>
</feature>
<dbReference type="PATRIC" id="fig|1165867.3.peg.2239"/>
<sequence length="123" mass="13199">MPPAATTPTPTPEVTGPAEDWRELAACRGIASSVFFCPDGERGHARARREAEARLICRDCPVLAQCRDHALTAGEPYGIWGGMTETDRRRHARAHRRGGHRPPLPAPSAVPAAADDRGGTRIG</sequence>
<dbReference type="GO" id="GO:0005737">
    <property type="term" value="C:cytoplasm"/>
    <property type="evidence" value="ECO:0007669"/>
    <property type="project" value="UniProtKB-SubCell"/>
</dbReference>
<dbReference type="HAMAP" id="MF_01479">
    <property type="entry name" value="WhiB"/>
    <property type="match status" value="1"/>
</dbReference>
<keyword evidence="10 12" id="KW-1015">Disulfide bond</keyword>
<evidence type="ECO:0000256" key="2">
    <source>
        <dbReference type="ARBA" id="ARBA00006597"/>
    </source>
</evidence>